<dbReference type="Proteomes" id="UP000681343">
    <property type="component" value="Plasmid pMM35_02"/>
</dbReference>
<proteinExistence type="predicted"/>
<evidence type="ECO:0000313" key="1">
    <source>
        <dbReference type="EMBL" id="BCK80161.1"/>
    </source>
</evidence>
<reference evidence="1" key="1">
    <citation type="submission" date="2020-09" db="EMBL/GenBank/DDBJ databases">
        <title>New species isolated from human feces.</title>
        <authorList>
            <person name="Kitahara M."/>
            <person name="Shigeno Y."/>
            <person name="Shime M."/>
            <person name="Matsumoto Y."/>
            <person name="Nakamura S."/>
            <person name="Motooka D."/>
            <person name="Fukuoka S."/>
            <person name="Nishikawa H."/>
            <person name="Benno Y."/>
        </authorList>
    </citation>
    <scope>NUCLEOTIDE SEQUENCE</scope>
    <source>
        <strain evidence="1">MM35</strain>
        <plasmid evidence="1">pMM35_02</plasmid>
    </source>
</reference>
<dbReference type="KEGG" id="vfa:MM35RIKEN_23530"/>
<evidence type="ECO:0000313" key="2">
    <source>
        <dbReference type="Proteomes" id="UP000681343"/>
    </source>
</evidence>
<keyword evidence="2" id="KW-1185">Reference proteome</keyword>
<organism evidence="1 2">
    <name type="scientific">Vescimonas fastidiosa</name>
    <dbReference type="NCBI Taxonomy" id="2714353"/>
    <lineage>
        <taxon>Bacteria</taxon>
        <taxon>Bacillati</taxon>
        <taxon>Bacillota</taxon>
        <taxon>Clostridia</taxon>
        <taxon>Eubacteriales</taxon>
        <taxon>Oscillospiraceae</taxon>
        <taxon>Vescimonas</taxon>
    </lineage>
</organism>
<keyword evidence="1" id="KW-0614">Plasmid</keyword>
<name>A0A810Q3Z6_9FIRM</name>
<dbReference type="AlphaFoldDB" id="A0A810Q3Z6"/>
<protein>
    <submittedName>
        <fullName evidence="1">Uncharacterized protein</fullName>
    </submittedName>
</protein>
<sequence>MNKKQVILTGRLAAPLCEGSRAWIRHHSGLVCTSRVVRIQSLTDRKAVFETMNSMYHVSLETYPFVMELPEAMCA</sequence>
<accession>A0A810Q3Z6</accession>
<dbReference type="EMBL" id="AP023417">
    <property type="protein sequence ID" value="BCK80161.1"/>
    <property type="molecule type" value="Genomic_DNA"/>
</dbReference>
<geneLocation type="plasmid" evidence="1 2">
    <name>pMM35_02</name>
</geneLocation>
<gene>
    <name evidence="1" type="ORF">MM35RIKEN_23530</name>
</gene>
<dbReference type="RefSeq" id="WP_212822147.1">
    <property type="nucleotide sequence ID" value="NZ_AP023417.1"/>
</dbReference>